<keyword evidence="2" id="KW-1185">Reference proteome</keyword>
<comment type="caution">
    <text evidence="1">The sequence shown here is derived from an EMBL/GenBank/DDBJ whole genome shotgun (WGS) entry which is preliminary data.</text>
</comment>
<name>A0A368H178_ANCCA</name>
<protein>
    <submittedName>
        <fullName evidence="1">Uncharacterized protein</fullName>
    </submittedName>
</protein>
<proteinExistence type="predicted"/>
<evidence type="ECO:0000313" key="2">
    <source>
        <dbReference type="Proteomes" id="UP000252519"/>
    </source>
</evidence>
<accession>A0A368H178</accession>
<dbReference type="EMBL" id="JOJR01000039">
    <property type="protein sequence ID" value="RCN49010.1"/>
    <property type="molecule type" value="Genomic_DNA"/>
</dbReference>
<dbReference type="Proteomes" id="UP000252519">
    <property type="component" value="Unassembled WGS sequence"/>
</dbReference>
<evidence type="ECO:0000313" key="1">
    <source>
        <dbReference type="EMBL" id="RCN49010.1"/>
    </source>
</evidence>
<reference evidence="1 2" key="1">
    <citation type="submission" date="2014-10" db="EMBL/GenBank/DDBJ databases">
        <title>Draft genome of the hookworm Ancylostoma caninum.</title>
        <authorList>
            <person name="Mitreva M."/>
        </authorList>
    </citation>
    <scope>NUCLEOTIDE SEQUENCE [LARGE SCALE GENOMIC DNA]</scope>
    <source>
        <strain evidence="1 2">Baltimore</strain>
    </source>
</reference>
<organism evidence="1 2">
    <name type="scientific">Ancylostoma caninum</name>
    <name type="common">Dog hookworm</name>
    <dbReference type="NCBI Taxonomy" id="29170"/>
    <lineage>
        <taxon>Eukaryota</taxon>
        <taxon>Metazoa</taxon>
        <taxon>Ecdysozoa</taxon>
        <taxon>Nematoda</taxon>
        <taxon>Chromadorea</taxon>
        <taxon>Rhabditida</taxon>
        <taxon>Rhabditina</taxon>
        <taxon>Rhabditomorpha</taxon>
        <taxon>Strongyloidea</taxon>
        <taxon>Ancylostomatidae</taxon>
        <taxon>Ancylostomatinae</taxon>
        <taxon>Ancylostoma</taxon>
    </lineage>
</organism>
<sequence>MRCSSSLGSSTSSTHGPVATYTCSAYSSNFTDLSMHRHSTFDCVALLDMVAAIRLLPDGTLPRMHIVQ</sequence>
<dbReference type="AlphaFoldDB" id="A0A368H178"/>
<gene>
    <name evidence="1" type="ORF">ANCCAN_04887</name>
</gene>